<dbReference type="RefSeq" id="XP_045273463.1">
    <property type="nucleotide sequence ID" value="XM_045424838.1"/>
</dbReference>
<dbReference type="GeneID" id="69030527"/>
<organism evidence="2 3">
    <name type="scientific">Ajellomyces dermatitidis (strain ER-3 / ATCC MYA-2586)</name>
    <name type="common">Blastomyces dermatitidis</name>
    <dbReference type="NCBI Taxonomy" id="559297"/>
    <lineage>
        <taxon>Eukaryota</taxon>
        <taxon>Fungi</taxon>
        <taxon>Dikarya</taxon>
        <taxon>Ascomycota</taxon>
        <taxon>Pezizomycotina</taxon>
        <taxon>Eurotiomycetes</taxon>
        <taxon>Eurotiomycetidae</taxon>
        <taxon>Onygenales</taxon>
        <taxon>Ajellomycetaceae</taxon>
        <taxon>Blastomyces</taxon>
    </lineage>
</organism>
<reference evidence="3" key="1">
    <citation type="journal article" date="2015" name="PLoS Genet.">
        <title>The dynamic genome and transcriptome of the human fungal pathogen Blastomyces and close relative Emmonsia.</title>
        <authorList>
            <person name="Munoz J.F."/>
            <person name="Gauthier G.M."/>
            <person name="Desjardins C.A."/>
            <person name="Gallo J.E."/>
            <person name="Holder J."/>
            <person name="Sullivan T.D."/>
            <person name="Marty A.J."/>
            <person name="Carmen J.C."/>
            <person name="Chen Z."/>
            <person name="Ding L."/>
            <person name="Gujja S."/>
            <person name="Magrini V."/>
            <person name="Misas E."/>
            <person name="Mitreva M."/>
            <person name="Priest M."/>
            <person name="Saif S."/>
            <person name="Whiston E.A."/>
            <person name="Young S."/>
            <person name="Zeng Q."/>
            <person name="Goldman W.E."/>
            <person name="Mardis E.R."/>
            <person name="Taylor J.W."/>
            <person name="McEwen J.G."/>
            <person name="Clay O.K."/>
            <person name="Klein B.S."/>
            <person name="Cuomo C.A."/>
        </authorList>
    </citation>
    <scope>NUCLEOTIDE SEQUENCE [LARGE SCALE GENOMIC DNA]</scope>
    <source>
        <strain evidence="3">ER-3 / ATCC MYA-2586</strain>
    </source>
</reference>
<evidence type="ECO:0000313" key="2">
    <source>
        <dbReference type="EMBL" id="EEQ85790.1"/>
    </source>
</evidence>
<keyword evidence="1" id="KW-1133">Transmembrane helix</keyword>
<evidence type="ECO:0000256" key="1">
    <source>
        <dbReference type="SAM" id="Phobius"/>
    </source>
</evidence>
<dbReference type="EMBL" id="EQ999985">
    <property type="protein sequence ID" value="EEQ85790.1"/>
    <property type="molecule type" value="Genomic_DNA"/>
</dbReference>
<name>A0ABP2EQW2_AJEDR</name>
<keyword evidence="1" id="KW-0472">Membrane</keyword>
<evidence type="ECO:0000313" key="3">
    <source>
        <dbReference type="Proteomes" id="UP000002039"/>
    </source>
</evidence>
<proteinExistence type="predicted"/>
<keyword evidence="3" id="KW-1185">Reference proteome</keyword>
<gene>
    <name evidence="2" type="ORF">BDCG_09059</name>
</gene>
<sequence length="145" mass="16338">MKVQKEMDVLDVSLRVLEWKEELNQCTTWLVRMGLQVRNERLWGSLELRMISLIKRGRLIWPSLRSPFVFIVTVIIIFIPLTNVLGDPLVCGYGVDISSFTEVGKFSDDDPTRRESFGYVEWNNTGGTNEGNRGGWVGGITGGSA</sequence>
<feature type="transmembrane region" description="Helical" evidence="1">
    <location>
        <begin position="59"/>
        <end position="81"/>
    </location>
</feature>
<protein>
    <submittedName>
        <fullName evidence="2">Uncharacterized protein</fullName>
    </submittedName>
</protein>
<dbReference type="Proteomes" id="UP000002039">
    <property type="component" value="Unassembled WGS sequence"/>
</dbReference>
<keyword evidence="1" id="KW-0812">Transmembrane</keyword>
<accession>A0ABP2EQW2</accession>